<dbReference type="EMBL" id="AOHS01000007">
    <property type="protein sequence ID" value="ELY34365.1"/>
    <property type="molecule type" value="Genomic_DNA"/>
</dbReference>
<keyword evidence="1" id="KW-0812">Transmembrane</keyword>
<accession>L9VAX7</accession>
<sequence>MVQFAYVSGMDSETASRRSLFGLAGAASLCCLVFAPGAVSLAGGGAAAGLGAGLGQIIVTVLTLALVSVVVRWRTGCSSCER</sequence>
<name>L9VAX7_NATMM</name>
<evidence type="ECO:0000256" key="1">
    <source>
        <dbReference type="SAM" id="Phobius"/>
    </source>
</evidence>
<evidence type="ECO:0000313" key="3">
    <source>
        <dbReference type="Proteomes" id="UP000011543"/>
    </source>
</evidence>
<proteinExistence type="predicted"/>
<dbReference type="PATRIC" id="fig|547559.17.peg.87"/>
<evidence type="ECO:0000313" key="2">
    <source>
        <dbReference type="EMBL" id="ELY34365.1"/>
    </source>
</evidence>
<feature type="transmembrane region" description="Helical" evidence="1">
    <location>
        <begin position="20"/>
        <end position="42"/>
    </location>
</feature>
<keyword evidence="1" id="KW-0472">Membrane</keyword>
<dbReference type="Proteomes" id="UP000011543">
    <property type="component" value="Unassembled WGS sequence"/>
</dbReference>
<protein>
    <submittedName>
        <fullName evidence="2">Uncharacterized protein</fullName>
    </submittedName>
</protein>
<feature type="transmembrane region" description="Helical" evidence="1">
    <location>
        <begin position="54"/>
        <end position="73"/>
    </location>
</feature>
<dbReference type="AlphaFoldDB" id="L9VAX7"/>
<reference evidence="2 3" key="1">
    <citation type="journal article" date="2014" name="PLoS Genet.">
        <title>Phylogenetically driven sequencing of extremely halophilic archaea reveals strategies for static and dynamic osmo-response.</title>
        <authorList>
            <person name="Becker E.A."/>
            <person name="Seitzer P.M."/>
            <person name="Tritt A."/>
            <person name="Larsen D."/>
            <person name="Krusor M."/>
            <person name="Yao A.I."/>
            <person name="Wu D."/>
            <person name="Madern D."/>
            <person name="Eisen J.A."/>
            <person name="Darling A.E."/>
            <person name="Facciotti M.T."/>
        </authorList>
    </citation>
    <scope>NUCLEOTIDE SEQUENCE [LARGE SCALE GENOMIC DNA]</scope>
    <source>
        <strain evidence="3">ATCC 43099 / DSM 3394 / CCM 3739 / CIP 104546 / IAM 13178 / JCM 8861 / NBRC 102185 / NCIMB 2190 / MS3</strain>
    </source>
</reference>
<keyword evidence="1" id="KW-1133">Transmembrane helix</keyword>
<comment type="caution">
    <text evidence="2">The sequence shown here is derived from an EMBL/GenBank/DDBJ whole genome shotgun (WGS) entry which is preliminary data.</text>
</comment>
<gene>
    <name evidence="2" type="ORF">C500_00482</name>
</gene>
<organism evidence="2 3">
    <name type="scientific">Natrialba magadii (strain ATCC 43099 / DSM 3394 / CCM 3739 / CIP 104546 / IAM 13178 / JCM 8861 / NBRC 102185 / NCIMB 2190 / MS3)</name>
    <name type="common">Natronobacterium magadii</name>
    <dbReference type="NCBI Taxonomy" id="547559"/>
    <lineage>
        <taxon>Archaea</taxon>
        <taxon>Methanobacteriati</taxon>
        <taxon>Methanobacteriota</taxon>
        <taxon>Stenosarchaea group</taxon>
        <taxon>Halobacteria</taxon>
        <taxon>Halobacteriales</taxon>
        <taxon>Natrialbaceae</taxon>
        <taxon>Natrialba</taxon>
    </lineage>
</organism>